<protein>
    <submittedName>
        <fullName evidence="1">Uncharacterized protein</fullName>
    </submittedName>
</protein>
<evidence type="ECO:0000313" key="1">
    <source>
        <dbReference type="EMBL" id="KYP69614.1"/>
    </source>
</evidence>
<sequence>MVHGRVTSAHFDYIIDKVLQRLASWGGKLLNRAGRVTLVNSVVAIIPSYSMQF</sequence>
<reference evidence="1 2" key="1">
    <citation type="journal article" date="2012" name="Nat. Biotechnol.">
        <title>Draft genome sequence of pigeonpea (Cajanus cajan), an orphan legume crop of resource-poor farmers.</title>
        <authorList>
            <person name="Varshney R.K."/>
            <person name="Chen W."/>
            <person name="Li Y."/>
            <person name="Bharti A.K."/>
            <person name="Saxena R.K."/>
            <person name="Schlueter J.A."/>
            <person name="Donoghue M.T."/>
            <person name="Azam S."/>
            <person name="Fan G."/>
            <person name="Whaley A.M."/>
            <person name="Farmer A.D."/>
            <person name="Sheridan J."/>
            <person name="Iwata A."/>
            <person name="Tuteja R."/>
            <person name="Penmetsa R.V."/>
            <person name="Wu W."/>
            <person name="Upadhyaya H.D."/>
            <person name="Yang S.P."/>
            <person name="Shah T."/>
            <person name="Saxena K.B."/>
            <person name="Michael T."/>
            <person name="McCombie W.R."/>
            <person name="Yang B."/>
            <person name="Zhang G."/>
            <person name="Yang H."/>
            <person name="Wang J."/>
            <person name="Spillane C."/>
            <person name="Cook D.R."/>
            <person name="May G.D."/>
            <person name="Xu X."/>
            <person name="Jackson S.A."/>
        </authorList>
    </citation>
    <scope>NUCLEOTIDE SEQUENCE [LARGE SCALE GENOMIC DNA]</scope>
    <source>
        <strain evidence="2">cv. Asha</strain>
    </source>
</reference>
<dbReference type="EMBL" id="CM003605">
    <property type="protein sequence ID" value="KYP69614.1"/>
    <property type="molecule type" value="Genomic_DNA"/>
</dbReference>
<dbReference type="Proteomes" id="UP000075243">
    <property type="component" value="Chromosome 3"/>
</dbReference>
<evidence type="ECO:0000313" key="2">
    <source>
        <dbReference type="Proteomes" id="UP000075243"/>
    </source>
</evidence>
<organism evidence="1 2">
    <name type="scientific">Cajanus cajan</name>
    <name type="common">Pigeon pea</name>
    <name type="synonym">Cajanus indicus</name>
    <dbReference type="NCBI Taxonomy" id="3821"/>
    <lineage>
        <taxon>Eukaryota</taxon>
        <taxon>Viridiplantae</taxon>
        <taxon>Streptophyta</taxon>
        <taxon>Embryophyta</taxon>
        <taxon>Tracheophyta</taxon>
        <taxon>Spermatophyta</taxon>
        <taxon>Magnoliopsida</taxon>
        <taxon>eudicotyledons</taxon>
        <taxon>Gunneridae</taxon>
        <taxon>Pentapetalae</taxon>
        <taxon>rosids</taxon>
        <taxon>fabids</taxon>
        <taxon>Fabales</taxon>
        <taxon>Fabaceae</taxon>
        <taxon>Papilionoideae</taxon>
        <taxon>50 kb inversion clade</taxon>
        <taxon>NPAAA clade</taxon>
        <taxon>indigoferoid/millettioid clade</taxon>
        <taxon>Phaseoleae</taxon>
        <taxon>Cajanus</taxon>
    </lineage>
</organism>
<accession>A0A151TRD3</accession>
<proteinExistence type="predicted"/>
<dbReference type="AlphaFoldDB" id="A0A151TRD3"/>
<name>A0A151TRD3_CAJCA</name>
<keyword evidence="2" id="KW-1185">Reference proteome</keyword>
<gene>
    <name evidence="1" type="ORF">KK1_008813</name>
</gene>
<dbReference type="Gramene" id="C.cajan_08561.t">
    <property type="protein sequence ID" value="C.cajan_08561.t.cds1"/>
    <property type="gene ID" value="C.cajan_08561"/>
</dbReference>